<organism evidence="1">
    <name type="scientific">uncultured Eubacteriales bacterium</name>
    <dbReference type="NCBI Taxonomy" id="172733"/>
    <lineage>
        <taxon>Bacteria</taxon>
        <taxon>Bacillati</taxon>
        <taxon>Bacillota</taxon>
        <taxon>Clostridia</taxon>
        <taxon>Eubacteriales</taxon>
        <taxon>environmental samples</taxon>
    </lineage>
</organism>
<name>A0A212IW79_9FIRM</name>
<dbReference type="EMBL" id="FLUN01000001">
    <property type="protein sequence ID" value="SBV91175.1"/>
    <property type="molecule type" value="Genomic_DNA"/>
</dbReference>
<proteinExistence type="predicted"/>
<sequence length="271" mass="30609">MKGKNCFFLFLFLGDQESPELAMRAEFAQLRQHYLVGRSKQTGRVIGTTRSGYPKYESVYCEGVLTDLGVLDSEDWEHRSRALIEKYREWDMYRRLLEYTGSCAWLRRDKERERYALGLHMSRIFENPEWVGYEEFHAQKNGLGDDLVIEKAIEKINAEMQRNAGNIHMDVVSRYIIARCADETAATMVAEDGKSLGGAMDAIWEVAKEGMVNKKAVLGADPAFDAVDGYFGFNRADDIRYAVLAAVSGDVPVTPPAHSSARVVLDLADFL</sequence>
<protein>
    <submittedName>
        <fullName evidence="1">Uncharacterized protein</fullName>
    </submittedName>
</protein>
<dbReference type="AlphaFoldDB" id="A0A212IW79"/>
<accession>A0A212IW79</accession>
<evidence type="ECO:0000313" key="1">
    <source>
        <dbReference type="EMBL" id="SBV91175.1"/>
    </source>
</evidence>
<gene>
    <name evidence="1" type="ORF">KL86CLO1_10083</name>
</gene>
<reference evidence="1" key="1">
    <citation type="submission" date="2016-04" db="EMBL/GenBank/DDBJ databases">
        <authorList>
            <person name="Evans L.H."/>
            <person name="Alamgir A."/>
            <person name="Owens N."/>
            <person name="Weber N.D."/>
            <person name="Virtaneva K."/>
            <person name="Barbian K."/>
            <person name="Babar A."/>
            <person name="Rosenke K."/>
        </authorList>
    </citation>
    <scope>NUCLEOTIDE SEQUENCE</scope>
    <source>
        <strain evidence="1">86</strain>
    </source>
</reference>